<dbReference type="Gene3D" id="3.40.50.1820">
    <property type="entry name" value="alpha/beta hydrolase"/>
    <property type="match status" value="1"/>
</dbReference>
<evidence type="ECO:0000259" key="1">
    <source>
        <dbReference type="Pfam" id="PF12697"/>
    </source>
</evidence>
<organism evidence="2 3">
    <name type="scientific">Pontixanthobacter rizhaonensis</name>
    <dbReference type="NCBI Taxonomy" id="2730337"/>
    <lineage>
        <taxon>Bacteria</taxon>
        <taxon>Pseudomonadati</taxon>
        <taxon>Pseudomonadota</taxon>
        <taxon>Alphaproteobacteria</taxon>
        <taxon>Sphingomonadales</taxon>
        <taxon>Erythrobacteraceae</taxon>
        <taxon>Pontixanthobacter</taxon>
    </lineage>
</organism>
<keyword evidence="2" id="KW-0378">Hydrolase</keyword>
<dbReference type="Proteomes" id="UP000561181">
    <property type="component" value="Unassembled WGS sequence"/>
</dbReference>
<accession>A0A848QJN9</accession>
<reference evidence="2 3" key="1">
    <citation type="submission" date="2020-04" db="EMBL/GenBank/DDBJ databases">
        <authorList>
            <person name="Liu A."/>
        </authorList>
    </citation>
    <scope>NUCLEOTIDE SEQUENCE [LARGE SCALE GENOMIC DNA]</scope>
    <source>
        <strain evidence="2 3">RZ02</strain>
    </source>
</reference>
<keyword evidence="3" id="KW-1185">Reference proteome</keyword>
<dbReference type="RefSeq" id="WP_170010120.1">
    <property type="nucleotide sequence ID" value="NZ_JABCRE010000002.1"/>
</dbReference>
<dbReference type="AlphaFoldDB" id="A0A848QJN9"/>
<dbReference type="GO" id="GO:0016787">
    <property type="term" value="F:hydrolase activity"/>
    <property type="evidence" value="ECO:0007669"/>
    <property type="project" value="UniProtKB-KW"/>
</dbReference>
<dbReference type="PANTHER" id="PTHR43194:SF2">
    <property type="entry name" value="PEROXISOMAL MEMBRANE PROTEIN LPX1"/>
    <property type="match status" value="1"/>
</dbReference>
<evidence type="ECO:0000313" key="2">
    <source>
        <dbReference type="EMBL" id="NMW30999.1"/>
    </source>
</evidence>
<dbReference type="InterPro" id="IPR050228">
    <property type="entry name" value="Carboxylesterase_BioH"/>
</dbReference>
<feature type="domain" description="AB hydrolase-1" evidence="1">
    <location>
        <begin position="36"/>
        <end position="280"/>
    </location>
</feature>
<sequence>MDTLYTSRFWESPDGLKLHYRHYEARSGTGDTSPPIICMHGLTRNSRDFAVLARHLSENHTVLVPEMRGRGQSEYAKDFATYNPLTYVSDVEALLAKEGIERFIAVGTSLGGLMTMLMAFADANRFAGVVLNDIGPEIDPKGIERIREYVGQGRSYPSWMHAARALEEEHASSFPAFTLDDWLEMAKRGMVVQQNGRIAFDYDMNIAEPFQDDDGAAPPNLWPALEALADTPTLIVRGAFSDLLTEKTMAEMLARLPKATSVTVPDIGHAPLLEEGIAIAAIDDLVAQAV</sequence>
<dbReference type="EMBL" id="JABCRE010000002">
    <property type="protein sequence ID" value="NMW30999.1"/>
    <property type="molecule type" value="Genomic_DNA"/>
</dbReference>
<dbReference type="InterPro" id="IPR029058">
    <property type="entry name" value="AB_hydrolase_fold"/>
</dbReference>
<comment type="caution">
    <text evidence="2">The sequence shown here is derived from an EMBL/GenBank/DDBJ whole genome shotgun (WGS) entry which is preliminary data.</text>
</comment>
<dbReference type="SUPFAM" id="SSF53474">
    <property type="entry name" value="alpha/beta-Hydrolases"/>
    <property type="match status" value="1"/>
</dbReference>
<protein>
    <submittedName>
        <fullName evidence="2">Alpha/beta hydrolase</fullName>
    </submittedName>
</protein>
<gene>
    <name evidence="2" type="ORF">HKD42_02855</name>
</gene>
<dbReference type="PANTHER" id="PTHR43194">
    <property type="entry name" value="HYDROLASE ALPHA/BETA FOLD FAMILY"/>
    <property type="match status" value="1"/>
</dbReference>
<dbReference type="InterPro" id="IPR000073">
    <property type="entry name" value="AB_hydrolase_1"/>
</dbReference>
<dbReference type="Pfam" id="PF12697">
    <property type="entry name" value="Abhydrolase_6"/>
    <property type="match status" value="1"/>
</dbReference>
<name>A0A848QJN9_9SPHN</name>
<proteinExistence type="predicted"/>
<evidence type="ECO:0000313" key="3">
    <source>
        <dbReference type="Proteomes" id="UP000561181"/>
    </source>
</evidence>